<evidence type="ECO:0000313" key="2">
    <source>
        <dbReference type="Proteomes" id="UP000276133"/>
    </source>
</evidence>
<gene>
    <name evidence="1" type="ORF">BpHYR1_005251</name>
</gene>
<sequence length="207" mass="24546">MKNKITNDLQELVEKFLEENQSDESKISLLKSLCWIDQMSQANKVLSSIQVPQNLNVMDKLFLRDIFNLNSFKIDETLPVKTKLEEKFEETVANLENYEIRWCGDSIETASYFKNFEIFDRNSNKKCVVQFTGLNEKFRNIGDNTNSFTFKKNHLIKLIQNENEKENCRYWIFEARKYQNLGNFYTVELNTSKFTLFAYLPLINIIK</sequence>
<dbReference type="EMBL" id="REGN01001405">
    <property type="protein sequence ID" value="RNA34860.1"/>
    <property type="molecule type" value="Genomic_DNA"/>
</dbReference>
<dbReference type="AlphaFoldDB" id="A0A3M7SH12"/>
<evidence type="ECO:0000313" key="1">
    <source>
        <dbReference type="EMBL" id="RNA34860.1"/>
    </source>
</evidence>
<proteinExistence type="predicted"/>
<organism evidence="1 2">
    <name type="scientific">Brachionus plicatilis</name>
    <name type="common">Marine rotifer</name>
    <name type="synonym">Brachionus muelleri</name>
    <dbReference type="NCBI Taxonomy" id="10195"/>
    <lineage>
        <taxon>Eukaryota</taxon>
        <taxon>Metazoa</taxon>
        <taxon>Spiralia</taxon>
        <taxon>Gnathifera</taxon>
        <taxon>Rotifera</taxon>
        <taxon>Eurotatoria</taxon>
        <taxon>Monogononta</taxon>
        <taxon>Pseudotrocha</taxon>
        <taxon>Ploima</taxon>
        <taxon>Brachionidae</taxon>
        <taxon>Brachionus</taxon>
    </lineage>
</organism>
<accession>A0A3M7SH12</accession>
<comment type="caution">
    <text evidence="1">The sequence shown here is derived from an EMBL/GenBank/DDBJ whole genome shotgun (WGS) entry which is preliminary data.</text>
</comment>
<name>A0A3M7SH12_BRAPC</name>
<protein>
    <submittedName>
        <fullName evidence="1">Uncharacterized protein</fullName>
    </submittedName>
</protein>
<keyword evidence="2" id="KW-1185">Reference proteome</keyword>
<reference evidence="1 2" key="1">
    <citation type="journal article" date="2018" name="Sci. Rep.">
        <title>Genomic signatures of local adaptation to the degree of environmental predictability in rotifers.</title>
        <authorList>
            <person name="Franch-Gras L."/>
            <person name="Hahn C."/>
            <person name="Garcia-Roger E.M."/>
            <person name="Carmona M.J."/>
            <person name="Serra M."/>
            <person name="Gomez A."/>
        </authorList>
    </citation>
    <scope>NUCLEOTIDE SEQUENCE [LARGE SCALE GENOMIC DNA]</scope>
    <source>
        <strain evidence="1">HYR1</strain>
    </source>
</reference>
<dbReference type="OrthoDB" id="10601356at2759"/>
<dbReference type="Proteomes" id="UP000276133">
    <property type="component" value="Unassembled WGS sequence"/>
</dbReference>